<organism evidence="2">
    <name type="scientific">viral metagenome</name>
    <dbReference type="NCBI Taxonomy" id="1070528"/>
    <lineage>
        <taxon>unclassified sequences</taxon>
        <taxon>metagenomes</taxon>
        <taxon>organismal metagenomes</taxon>
    </lineage>
</organism>
<name>A0A6C0BNU6_9ZZZZ</name>
<proteinExistence type="predicted"/>
<feature type="transmembrane region" description="Helical" evidence="1">
    <location>
        <begin position="21"/>
        <end position="46"/>
    </location>
</feature>
<evidence type="ECO:0000256" key="1">
    <source>
        <dbReference type="SAM" id="Phobius"/>
    </source>
</evidence>
<protein>
    <submittedName>
        <fullName evidence="2">Uncharacterized protein</fullName>
    </submittedName>
</protein>
<keyword evidence="1" id="KW-1133">Transmembrane helix</keyword>
<keyword evidence="1" id="KW-0812">Transmembrane</keyword>
<evidence type="ECO:0000313" key="2">
    <source>
        <dbReference type="EMBL" id="QHS94097.1"/>
    </source>
</evidence>
<accession>A0A6C0BNU6</accession>
<sequence length="112" mass="13166">MPFKILSTIFKKTSTYQFLNCLRIGILYLTCIFSLKIIGIVLEIVYRSYCYPISFYGLFLSFFTSNTDACKFIRTINVSIDALSMKMIMSVMYTVINTFYEDIKTSWNNKQY</sequence>
<reference evidence="2" key="1">
    <citation type="journal article" date="2020" name="Nature">
        <title>Giant virus diversity and host interactions through global metagenomics.</title>
        <authorList>
            <person name="Schulz F."/>
            <person name="Roux S."/>
            <person name="Paez-Espino D."/>
            <person name="Jungbluth S."/>
            <person name="Walsh D.A."/>
            <person name="Denef V.J."/>
            <person name="McMahon K.D."/>
            <person name="Konstantinidis K.T."/>
            <person name="Eloe-Fadrosh E.A."/>
            <person name="Kyrpides N.C."/>
            <person name="Woyke T."/>
        </authorList>
    </citation>
    <scope>NUCLEOTIDE SEQUENCE</scope>
    <source>
        <strain evidence="2">GVMAG-M-3300018416-26</strain>
    </source>
</reference>
<dbReference type="EMBL" id="MN739216">
    <property type="protein sequence ID" value="QHS94097.1"/>
    <property type="molecule type" value="Genomic_DNA"/>
</dbReference>
<keyword evidence="1" id="KW-0472">Membrane</keyword>
<dbReference type="AlphaFoldDB" id="A0A6C0BNU6"/>